<dbReference type="GO" id="GO:0009396">
    <property type="term" value="P:folic acid-containing compound biosynthetic process"/>
    <property type="evidence" value="ECO:0007669"/>
    <property type="project" value="TreeGrafter"/>
</dbReference>
<sequence length="315" mass="35232">MSLNGVKQLARQLMTHRHHRPHALLTPSPFALPSSVSTINARLLFTRSITPILRHAYQYHPPPLRSPLTTASTMTTTTSADHPLNLDAIFKQKKALRSKVRRDLKSMDPTLRSKEDDAIQNLALEAPWFKSCQKLCAYISCSALREVDTSKLLAQILNYSSKDDYLQMGKTLYVPRVEDKNSHMRMLKISSMDDLIANSMNILEPAPMDSEGKEREDVMLADHPVDLLLLPGLAFDKSGRRLGRGGGYYDAFLTRYQGLVKERKWKQPFLVALSYSVQIMDEGVVPVTPNDVFVDALVSPSGVIPISAAAKARCQ</sequence>
<comment type="catalytic activity">
    <reaction evidence="4">
        <text>(6S)-5-formyl-5,6,7,8-tetrahydrofolate + ATP = (6R)-5,10-methenyltetrahydrofolate + ADP + phosphate</text>
        <dbReference type="Rhea" id="RHEA:10488"/>
        <dbReference type="ChEBI" id="CHEBI:30616"/>
        <dbReference type="ChEBI" id="CHEBI:43474"/>
        <dbReference type="ChEBI" id="CHEBI:57455"/>
        <dbReference type="ChEBI" id="CHEBI:57457"/>
        <dbReference type="ChEBI" id="CHEBI:456216"/>
        <dbReference type="EC" id="6.3.3.2"/>
    </reaction>
</comment>
<dbReference type="PANTHER" id="PTHR23407:SF1">
    <property type="entry name" value="5-FORMYLTETRAHYDROFOLATE CYCLO-LIGASE"/>
    <property type="match status" value="1"/>
</dbReference>
<dbReference type="PANTHER" id="PTHR23407">
    <property type="entry name" value="ATPASE INHIBITOR/5-FORMYLTETRAHYDROFOLATE CYCLO-LIGASE"/>
    <property type="match status" value="1"/>
</dbReference>
<keyword evidence="6" id="KW-1185">Reference proteome</keyword>
<keyword evidence="3" id="KW-0067">ATP-binding</keyword>
<dbReference type="RefSeq" id="XP_027126296.2">
    <property type="nucleotide sequence ID" value="XM_027270495.2"/>
</dbReference>
<evidence type="ECO:0000256" key="2">
    <source>
        <dbReference type="ARBA" id="ARBA00022741"/>
    </source>
</evidence>
<dbReference type="GO" id="GO:0030272">
    <property type="term" value="F:5-formyltetrahydrofolate cyclo-ligase activity"/>
    <property type="evidence" value="ECO:0007669"/>
    <property type="project" value="UniProtKB-EC"/>
</dbReference>
<dbReference type="GO" id="GO:0005524">
    <property type="term" value="F:ATP binding"/>
    <property type="evidence" value="ECO:0007669"/>
    <property type="project" value="UniProtKB-KW"/>
</dbReference>
<evidence type="ECO:0000313" key="7">
    <source>
        <dbReference type="RefSeq" id="XP_027126296.2"/>
    </source>
</evidence>
<dbReference type="InterPro" id="IPR037171">
    <property type="entry name" value="NagB/RpiA_transferase-like"/>
</dbReference>
<protein>
    <recommendedName>
        <fullName evidence="5">5-formyltetrahydrofolate cyclo-ligase</fullName>
        <ecNumber evidence="5">6.3.3.2</ecNumber>
    </recommendedName>
</protein>
<dbReference type="EC" id="6.3.3.2" evidence="5"/>
<evidence type="ECO:0000256" key="1">
    <source>
        <dbReference type="ARBA" id="ARBA00010638"/>
    </source>
</evidence>
<comment type="similarity">
    <text evidence="1">Belongs to the 5-formyltetrahydrofolate cyclo-ligase family.</text>
</comment>
<organism evidence="6 7">
    <name type="scientific">Coffea arabica</name>
    <name type="common">Arabian coffee</name>
    <dbReference type="NCBI Taxonomy" id="13443"/>
    <lineage>
        <taxon>Eukaryota</taxon>
        <taxon>Viridiplantae</taxon>
        <taxon>Streptophyta</taxon>
        <taxon>Embryophyta</taxon>
        <taxon>Tracheophyta</taxon>
        <taxon>Spermatophyta</taxon>
        <taxon>Magnoliopsida</taxon>
        <taxon>eudicotyledons</taxon>
        <taxon>Gunneridae</taxon>
        <taxon>Pentapetalae</taxon>
        <taxon>asterids</taxon>
        <taxon>lamiids</taxon>
        <taxon>Gentianales</taxon>
        <taxon>Rubiaceae</taxon>
        <taxon>Ixoroideae</taxon>
        <taxon>Gardenieae complex</taxon>
        <taxon>Bertiereae - Coffeeae clade</taxon>
        <taxon>Coffeeae</taxon>
        <taxon>Coffea</taxon>
    </lineage>
</organism>
<dbReference type="OrthoDB" id="2015992at2759"/>
<gene>
    <name evidence="7" type="primary">LOC113742617</name>
</gene>
<dbReference type="Pfam" id="PF01812">
    <property type="entry name" value="5-FTHF_cyc-lig"/>
    <property type="match status" value="1"/>
</dbReference>
<evidence type="ECO:0000256" key="5">
    <source>
        <dbReference type="ARBA" id="ARBA00038966"/>
    </source>
</evidence>
<reference evidence="7" key="2">
    <citation type="submission" date="2025-08" db="UniProtKB">
        <authorList>
            <consortium name="RefSeq"/>
        </authorList>
    </citation>
    <scope>IDENTIFICATION</scope>
    <source>
        <tissue evidence="7">Leaves</tissue>
    </source>
</reference>
<dbReference type="NCBIfam" id="TIGR02727">
    <property type="entry name" value="MTHFS_bact"/>
    <property type="match status" value="1"/>
</dbReference>
<dbReference type="AlphaFoldDB" id="A0A6P6XH57"/>
<keyword evidence="2" id="KW-0547">Nucleotide-binding</keyword>
<dbReference type="SUPFAM" id="SSF100950">
    <property type="entry name" value="NagB/RpiA/CoA transferase-like"/>
    <property type="match status" value="1"/>
</dbReference>
<dbReference type="Gene3D" id="3.40.50.10420">
    <property type="entry name" value="NagB/RpiA/CoA transferase-like"/>
    <property type="match status" value="1"/>
</dbReference>
<accession>A0A6P6XH57</accession>
<proteinExistence type="inferred from homology"/>
<evidence type="ECO:0000256" key="4">
    <source>
        <dbReference type="ARBA" id="ARBA00036539"/>
    </source>
</evidence>
<dbReference type="Proteomes" id="UP001652660">
    <property type="component" value="Chromosome 4e"/>
</dbReference>
<dbReference type="GO" id="GO:0035999">
    <property type="term" value="P:tetrahydrofolate interconversion"/>
    <property type="evidence" value="ECO:0007669"/>
    <property type="project" value="TreeGrafter"/>
</dbReference>
<name>A0A6P6XH57_COFAR</name>
<evidence type="ECO:0000256" key="3">
    <source>
        <dbReference type="ARBA" id="ARBA00022840"/>
    </source>
</evidence>
<dbReference type="GO" id="GO:0005739">
    <property type="term" value="C:mitochondrion"/>
    <property type="evidence" value="ECO:0007669"/>
    <property type="project" value="TreeGrafter"/>
</dbReference>
<evidence type="ECO:0000313" key="6">
    <source>
        <dbReference type="Proteomes" id="UP001652660"/>
    </source>
</evidence>
<dbReference type="GeneID" id="113742617"/>
<dbReference type="InterPro" id="IPR024185">
    <property type="entry name" value="FTHF_cligase-like_sf"/>
</dbReference>
<reference evidence="6" key="1">
    <citation type="journal article" date="2025" name="Foods">
        <title>Unveiling the Microbial Signatures of Arabica Coffee Cherries: Insights into Ripeness Specific Diversity, Functional Traits, and Implications for Quality and Safety.</title>
        <authorList>
            <consortium name="RefSeq"/>
            <person name="Tenea G.N."/>
            <person name="Cifuentes V."/>
            <person name="Reyes P."/>
            <person name="Cevallos-Vallejos M."/>
        </authorList>
    </citation>
    <scope>NUCLEOTIDE SEQUENCE [LARGE SCALE GENOMIC DNA]</scope>
</reference>
<dbReference type="InterPro" id="IPR002698">
    <property type="entry name" value="FTHF_cligase"/>
</dbReference>